<dbReference type="InterPro" id="IPR011009">
    <property type="entry name" value="Kinase-like_dom_sf"/>
</dbReference>
<evidence type="ECO:0000313" key="9">
    <source>
        <dbReference type="EMBL" id="WUQ88146.1"/>
    </source>
</evidence>
<dbReference type="InterPro" id="IPR017441">
    <property type="entry name" value="Protein_kinase_ATP_BS"/>
</dbReference>
<evidence type="ECO:0000256" key="5">
    <source>
        <dbReference type="ARBA" id="ARBA00022777"/>
    </source>
</evidence>
<dbReference type="Pfam" id="PF00069">
    <property type="entry name" value="Pkinase"/>
    <property type="match status" value="1"/>
</dbReference>
<dbReference type="SUPFAM" id="SSF48452">
    <property type="entry name" value="TPR-like"/>
    <property type="match status" value="1"/>
</dbReference>
<evidence type="ECO:0000256" key="6">
    <source>
        <dbReference type="ARBA" id="ARBA00022840"/>
    </source>
</evidence>
<evidence type="ECO:0000256" key="2">
    <source>
        <dbReference type="ARBA" id="ARBA00022527"/>
    </source>
</evidence>
<dbReference type="Proteomes" id="UP001432222">
    <property type="component" value="Chromosome"/>
</dbReference>
<dbReference type="SMART" id="SM00220">
    <property type="entry name" value="S_TKc"/>
    <property type="match status" value="1"/>
</dbReference>
<dbReference type="CDD" id="cd14014">
    <property type="entry name" value="STKc_PknB_like"/>
    <property type="match status" value="1"/>
</dbReference>
<dbReference type="PANTHER" id="PTHR43289:SF6">
    <property type="entry name" value="SERINE_THREONINE-PROTEIN KINASE NEKL-3"/>
    <property type="match status" value="1"/>
</dbReference>
<evidence type="ECO:0000313" key="10">
    <source>
        <dbReference type="Proteomes" id="UP001432222"/>
    </source>
</evidence>
<keyword evidence="3" id="KW-0808">Transferase</keyword>
<proteinExistence type="predicted"/>
<dbReference type="GO" id="GO:0016301">
    <property type="term" value="F:kinase activity"/>
    <property type="evidence" value="ECO:0007669"/>
    <property type="project" value="UniProtKB-KW"/>
</dbReference>
<keyword evidence="5 9" id="KW-0418">Kinase</keyword>
<dbReference type="PANTHER" id="PTHR43289">
    <property type="entry name" value="MITOGEN-ACTIVATED PROTEIN KINASE KINASE KINASE 20-RELATED"/>
    <property type="match status" value="1"/>
</dbReference>
<sequence>MGRTGLGVGERMRQGALINNRYRMDRCIGAGGMGAVWSAQDTRLQRDVAVKVLLPQVDGAEDHEAQARFEREARITARLQHPNIIGVHDYGIHREAGLATPYVVMSLLTGRSVADALRSGQRLDPARAVEWGVQICNALAAAHAVDVAHRDIKPGNLFLTRHADGTEAVVVLDFGIAAYLMAGHTQLTPAGSGIGTPAYMAPEQARGLRVDGRADLYSLGCVLYELLTGTTPFGFRSNPYAAVEAHLNEQPVPPRHHRPDLPGGLDRVVLQLLAKDPADRPASALAVAETLRAAVAPPTVVVAPPTVVVAAPTAVVAPPPPPPPATAVRPPTVAELTTTHELAGTLGREGRHNEAAALLAQVADGRARLLGAAHPDTLRARNNQAYNLGEAGQYREAARLLEQVAADRHHALGPDHPHTLTSRHNHAYYLGEAGYREEAARLLVQVAADRRRVLGPDHPHTLTARHNHACNLGEAGHHGEAARLLEQVAADRHRVLGQFHPQTVKSRKSRAIQAARS</sequence>
<accession>A0ABZ1UAT6</accession>
<dbReference type="Pfam" id="PF13424">
    <property type="entry name" value="TPR_12"/>
    <property type="match status" value="1"/>
</dbReference>
<keyword evidence="2" id="KW-0723">Serine/threonine-protein kinase</keyword>
<evidence type="ECO:0000259" key="8">
    <source>
        <dbReference type="PROSITE" id="PS50011"/>
    </source>
</evidence>
<dbReference type="EMBL" id="CP108110">
    <property type="protein sequence ID" value="WUQ88146.1"/>
    <property type="molecule type" value="Genomic_DNA"/>
</dbReference>
<evidence type="ECO:0000256" key="4">
    <source>
        <dbReference type="ARBA" id="ARBA00022741"/>
    </source>
</evidence>
<feature type="binding site" evidence="7">
    <location>
        <position position="51"/>
    </location>
    <ligand>
        <name>ATP</name>
        <dbReference type="ChEBI" id="CHEBI:30616"/>
    </ligand>
</feature>
<dbReference type="Gene3D" id="3.30.200.20">
    <property type="entry name" value="Phosphorylase Kinase, domain 1"/>
    <property type="match status" value="1"/>
</dbReference>
<dbReference type="SUPFAM" id="SSF56112">
    <property type="entry name" value="Protein kinase-like (PK-like)"/>
    <property type="match status" value="1"/>
</dbReference>
<organism evidence="9 10">
    <name type="scientific">Kitasatospora purpeofusca</name>
    <dbReference type="NCBI Taxonomy" id="67352"/>
    <lineage>
        <taxon>Bacteria</taxon>
        <taxon>Bacillati</taxon>
        <taxon>Actinomycetota</taxon>
        <taxon>Actinomycetes</taxon>
        <taxon>Kitasatosporales</taxon>
        <taxon>Streptomycetaceae</taxon>
        <taxon>Kitasatospora</taxon>
    </lineage>
</organism>
<dbReference type="InterPro" id="IPR008271">
    <property type="entry name" value="Ser/Thr_kinase_AS"/>
</dbReference>
<dbReference type="InterPro" id="IPR011990">
    <property type="entry name" value="TPR-like_helical_dom_sf"/>
</dbReference>
<keyword evidence="4 7" id="KW-0547">Nucleotide-binding</keyword>
<dbReference type="Gene3D" id="1.25.40.10">
    <property type="entry name" value="Tetratricopeptide repeat domain"/>
    <property type="match status" value="1"/>
</dbReference>
<feature type="domain" description="Protein kinase" evidence="8">
    <location>
        <begin position="22"/>
        <end position="295"/>
    </location>
</feature>
<dbReference type="InterPro" id="IPR000719">
    <property type="entry name" value="Prot_kinase_dom"/>
</dbReference>
<evidence type="ECO:0000256" key="7">
    <source>
        <dbReference type="PROSITE-ProRule" id="PRU10141"/>
    </source>
</evidence>
<keyword evidence="10" id="KW-1185">Reference proteome</keyword>
<reference evidence="9" key="1">
    <citation type="submission" date="2022-10" db="EMBL/GenBank/DDBJ databases">
        <title>The complete genomes of actinobacterial strains from the NBC collection.</title>
        <authorList>
            <person name="Joergensen T.S."/>
            <person name="Alvarez Arevalo M."/>
            <person name="Sterndorff E.B."/>
            <person name="Faurdal D."/>
            <person name="Vuksanovic O."/>
            <person name="Mourched A.-S."/>
            <person name="Charusanti P."/>
            <person name="Shaw S."/>
            <person name="Blin K."/>
            <person name="Weber T."/>
        </authorList>
    </citation>
    <scope>NUCLEOTIDE SEQUENCE</scope>
    <source>
        <strain evidence="9">NBC_00222</strain>
    </source>
</reference>
<dbReference type="Gene3D" id="1.10.510.10">
    <property type="entry name" value="Transferase(Phosphotransferase) domain 1"/>
    <property type="match status" value="1"/>
</dbReference>
<dbReference type="EC" id="2.7.11.1" evidence="1"/>
<dbReference type="PROSITE" id="PS00107">
    <property type="entry name" value="PROTEIN_KINASE_ATP"/>
    <property type="match status" value="1"/>
</dbReference>
<protein>
    <recommendedName>
        <fullName evidence="1">non-specific serine/threonine protein kinase</fullName>
        <ecNumber evidence="1">2.7.11.1</ecNumber>
    </recommendedName>
</protein>
<name>A0ABZ1UAT6_9ACTN</name>
<gene>
    <name evidence="9" type="ORF">OHA16_37245</name>
</gene>
<dbReference type="PROSITE" id="PS50011">
    <property type="entry name" value="PROTEIN_KINASE_DOM"/>
    <property type="match status" value="1"/>
</dbReference>
<keyword evidence="6 7" id="KW-0067">ATP-binding</keyword>
<dbReference type="Pfam" id="PF13374">
    <property type="entry name" value="TPR_10"/>
    <property type="match status" value="2"/>
</dbReference>
<dbReference type="RefSeq" id="WP_328958697.1">
    <property type="nucleotide sequence ID" value="NZ_CP108110.1"/>
</dbReference>
<evidence type="ECO:0000256" key="3">
    <source>
        <dbReference type="ARBA" id="ARBA00022679"/>
    </source>
</evidence>
<dbReference type="PROSITE" id="PS00108">
    <property type="entry name" value="PROTEIN_KINASE_ST"/>
    <property type="match status" value="1"/>
</dbReference>
<evidence type="ECO:0000256" key="1">
    <source>
        <dbReference type="ARBA" id="ARBA00012513"/>
    </source>
</evidence>